<keyword evidence="6" id="KW-0843">Virulence</keyword>
<dbReference type="GO" id="GO:0043657">
    <property type="term" value="C:host cell"/>
    <property type="evidence" value="ECO:0007669"/>
    <property type="project" value="UniProtKB-SubCell"/>
</dbReference>
<dbReference type="AlphaFoldDB" id="A0A225WAF5"/>
<dbReference type="Proteomes" id="UP000198211">
    <property type="component" value="Unassembled WGS sequence"/>
</dbReference>
<evidence type="ECO:0000259" key="8">
    <source>
        <dbReference type="Pfam" id="PF22748"/>
    </source>
</evidence>
<feature type="signal peptide" evidence="7">
    <location>
        <begin position="1"/>
        <end position="27"/>
    </location>
</feature>
<evidence type="ECO:0000256" key="3">
    <source>
        <dbReference type="ARBA" id="ARBA00010400"/>
    </source>
</evidence>
<evidence type="ECO:0000256" key="6">
    <source>
        <dbReference type="ARBA" id="ARBA00023026"/>
    </source>
</evidence>
<evidence type="ECO:0000256" key="2">
    <source>
        <dbReference type="ARBA" id="ARBA00004613"/>
    </source>
</evidence>
<organism evidence="9 10">
    <name type="scientific">Phytophthora megakarya</name>
    <dbReference type="NCBI Taxonomy" id="4795"/>
    <lineage>
        <taxon>Eukaryota</taxon>
        <taxon>Sar</taxon>
        <taxon>Stramenopiles</taxon>
        <taxon>Oomycota</taxon>
        <taxon>Peronosporomycetes</taxon>
        <taxon>Peronosporales</taxon>
        <taxon>Peronosporaceae</taxon>
        <taxon>Phytophthora</taxon>
    </lineage>
</organism>
<name>A0A225WAF5_9STRA</name>
<accession>A0A225WAF5</accession>
<feature type="chain" id="PRO_5013257148" evidence="7">
    <location>
        <begin position="28"/>
        <end position="336"/>
    </location>
</feature>
<evidence type="ECO:0000313" key="10">
    <source>
        <dbReference type="Proteomes" id="UP000198211"/>
    </source>
</evidence>
<comment type="similarity">
    <text evidence="3">Belongs to the RxLR effector family.</text>
</comment>
<gene>
    <name evidence="9" type="ORF">PHMEG_00012336</name>
</gene>
<dbReference type="Pfam" id="PF22748">
    <property type="entry name" value="PexRD54_WY"/>
    <property type="match status" value="1"/>
</dbReference>
<keyword evidence="5 7" id="KW-0732">Signal</keyword>
<sequence length="336" mass="38170">MTAKFTSLTCCRLYLFLVIVAYQPCTGKPSSIDVPISSNLHHDTTAELKDVQHKRYLRVRLSTTMNQNVSSDERGLGKSSVMTVKDLTITTAEKIKSIIANARLKMSSKTQQATDLSFTTLNVNKVETNILESAEFQMWLKSVNKAYKNNVKEGEVAMVTTLTFYYGDEALIKLLNDAKSVSTTNVIAQKLEEAQFTRWLTDEKTMDYVFKLLKLDQVGESLFKSPLMPTWVRNANKFQTKPDEAMFLTLNRQFNDNALAKMIIAHGSIAARLENVELEQWLSSGKTSDDIFRFLDLNDDNSNLLQNQSFTTWISFVIKAEKENPYGYVFAKLSNR</sequence>
<dbReference type="InterPro" id="IPR054463">
    <property type="entry name" value="PexRD54_WY"/>
</dbReference>
<reference evidence="10" key="1">
    <citation type="submission" date="2017-03" db="EMBL/GenBank/DDBJ databases">
        <title>Phytopthora megakarya and P. palmivora, two closely related causual agents of cacao black pod achieved similar genome size and gene model numbers by different mechanisms.</title>
        <authorList>
            <person name="Ali S."/>
            <person name="Shao J."/>
            <person name="Larry D.J."/>
            <person name="Kronmiller B."/>
            <person name="Shen D."/>
            <person name="Strem M.D."/>
            <person name="Melnick R.L."/>
            <person name="Guiltinan M.J."/>
            <person name="Tyler B.M."/>
            <person name="Meinhardt L.W."/>
            <person name="Bailey B.A."/>
        </authorList>
    </citation>
    <scope>NUCLEOTIDE SEQUENCE [LARGE SCALE GENOMIC DNA]</scope>
    <source>
        <strain evidence="10">zdho120</strain>
    </source>
</reference>
<evidence type="ECO:0000256" key="1">
    <source>
        <dbReference type="ARBA" id="ARBA00004340"/>
    </source>
</evidence>
<dbReference type="EMBL" id="NBNE01001389">
    <property type="protein sequence ID" value="OWZ14218.1"/>
    <property type="molecule type" value="Genomic_DNA"/>
</dbReference>
<dbReference type="GO" id="GO:0005576">
    <property type="term" value="C:extracellular region"/>
    <property type="evidence" value="ECO:0007669"/>
    <property type="project" value="UniProtKB-SubCell"/>
</dbReference>
<comment type="caution">
    <text evidence="9">The sequence shown here is derived from an EMBL/GenBank/DDBJ whole genome shotgun (WGS) entry which is preliminary data.</text>
</comment>
<evidence type="ECO:0000256" key="5">
    <source>
        <dbReference type="ARBA" id="ARBA00022729"/>
    </source>
</evidence>
<evidence type="ECO:0000313" key="9">
    <source>
        <dbReference type="EMBL" id="OWZ14218.1"/>
    </source>
</evidence>
<proteinExistence type="inferred from homology"/>
<dbReference type="OrthoDB" id="183939at2759"/>
<keyword evidence="4" id="KW-0964">Secreted</keyword>
<evidence type="ECO:0000256" key="7">
    <source>
        <dbReference type="SAM" id="SignalP"/>
    </source>
</evidence>
<feature type="domain" description="RxLR effector PexRD54 WY" evidence="8">
    <location>
        <begin position="278"/>
        <end position="317"/>
    </location>
</feature>
<comment type="subcellular location">
    <subcellularLocation>
        <location evidence="1">Host cell</location>
    </subcellularLocation>
    <subcellularLocation>
        <location evidence="2">Secreted</location>
    </subcellularLocation>
</comment>
<keyword evidence="10" id="KW-1185">Reference proteome</keyword>
<evidence type="ECO:0000256" key="4">
    <source>
        <dbReference type="ARBA" id="ARBA00022525"/>
    </source>
</evidence>
<protein>
    <submittedName>
        <fullName evidence="9">RxLR effector protein</fullName>
    </submittedName>
</protein>